<dbReference type="InterPro" id="IPR002933">
    <property type="entry name" value="Peptidase_M20"/>
</dbReference>
<evidence type="ECO:0000256" key="4">
    <source>
        <dbReference type="ARBA" id="ARBA00022833"/>
    </source>
</evidence>
<keyword evidence="4" id="KW-0862">Zinc</keyword>
<dbReference type="Gene3D" id="3.40.630.10">
    <property type="entry name" value="Zn peptidases"/>
    <property type="match status" value="1"/>
</dbReference>
<dbReference type="GO" id="GO:0016787">
    <property type="term" value="F:hydrolase activity"/>
    <property type="evidence" value="ECO:0007669"/>
    <property type="project" value="UniProtKB-KW"/>
</dbReference>
<evidence type="ECO:0000313" key="6">
    <source>
        <dbReference type="Proteomes" id="UP000017973"/>
    </source>
</evidence>
<dbReference type="SUPFAM" id="SSF55031">
    <property type="entry name" value="Bacterial exopeptidase dimerisation domain"/>
    <property type="match status" value="1"/>
</dbReference>
<dbReference type="PATRIC" id="fig|1408254.3.peg.1551"/>
<protein>
    <recommendedName>
        <fullName evidence="7">Acetylornithine deacetylase</fullName>
    </recommendedName>
</protein>
<dbReference type="Gene3D" id="3.30.70.360">
    <property type="match status" value="1"/>
</dbReference>
<sequence length="430" mass="47736">MAVEEIRNWIRVHLESILDTNKRLVSIPSENQYPYGSELLVQLEINRQLQQLGFQTDVFLPTDVPDLKMHEAFLDDGRNYQNRPNVVGVLKGSGEGKSLLFSGHMDTVPKGSDTWTQDPYAGEVVGDVQYGLGILDMKSGMVAAMMAVKCLRDLDYRIKGDVIIESVVDEEYGGANGTLACRLRGYRADAAIIPEPSNLAICPAAQGGSYFRITFQGRPGRSYSGEKTVNPIFAAARFLEIIRQYHEWRNKHANVHPLYMNNPELPTLVQVLRAGDVNLELGDRVPSSCSFDVWIQCYPGVTEEELYAEFTGFFQPLVEQDEILSAIPPVIEKKVRFLPGTGLPEDHPILGVLQDAGTESVPGGLPIQGAPFACDSFMFNRYSTTPAVIFGPSGGNAHAPDEFIHIPDFLKLIEIYALTILKWCEADKKR</sequence>
<dbReference type="PROSITE" id="PS00758">
    <property type="entry name" value="ARGE_DAPE_CPG2_1"/>
    <property type="match status" value="1"/>
</dbReference>
<evidence type="ECO:0008006" key="7">
    <source>
        <dbReference type="Google" id="ProtNLM"/>
    </source>
</evidence>
<dbReference type="STRING" id="1408254.T458_07830"/>
<dbReference type="Pfam" id="PF01546">
    <property type="entry name" value="Peptidase_M20"/>
    <property type="match status" value="1"/>
</dbReference>
<evidence type="ECO:0000313" key="5">
    <source>
        <dbReference type="EMBL" id="EST55733.1"/>
    </source>
</evidence>
<comment type="caution">
    <text evidence="5">The sequence shown here is derived from an EMBL/GenBank/DDBJ whole genome shotgun (WGS) entry which is preliminary data.</text>
</comment>
<evidence type="ECO:0000256" key="2">
    <source>
        <dbReference type="ARBA" id="ARBA00022723"/>
    </source>
</evidence>
<proteinExistence type="predicted"/>
<keyword evidence="6" id="KW-1185">Reference proteome</keyword>
<dbReference type="AlphaFoldDB" id="V6MJW3"/>
<name>V6MJW3_9BACL</name>
<dbReference type="PANTHER" id="PTHR43808:SF25">
    <property type="entry name" value="PEPTIDASE M20 DIMERISATION DOMAIN-CONTAINING PROTEIN"/>
    <property type="match status" value="1"/>
</dbReference>
<dbReference type="InterPro" id="IPR001261">
    <property type="entry name" value="ArgE/DapE_CS"/>
</dbReference>
<dbReference type="RefSeq" id="WP_023555576.1">
    <property type="nucleotide sequence ID" value="NZ_KI629787.1"/>
</dbReference>
<dbReference type="SUPFAM" id="SSF53187">
    <property type="entry name" value="Zn-dependent exopeptidases"/>
    <property type="match status" value="1"/>
</dbReference>
<dbReference type="eggNOG" id="COG0624">
    <property type="taxonomic scope" value="Bacteria"/>
</dbReference>
<organism evidence="5 6">
    <name type="scientific">Brevibacillus panacihumi W25</name>
    <dbReference type="NCBI Taxonomy" id="1408254"/>
    <lineage>
        <taxon>Bacteria</taxon>
        <taxon>Bacillati</taxon>
        <taxon>Bacillota</taxon>
        <taxon>Bacilli</taxon>
        <taxon>Bacillales</taxon>
        <taxon>Paenibacillaceae</taxon>
        <taxon>Brevibacillus</taxon>
    </lineage>
</organism>
<evidence type="ECO:0000256" key="1">
    <source>
        <dbReference type="ARBA" id="ARBA00001947"/>
    </source>
</evidence>
<dbReference type="InterPro" id="IPR050072">
    <property type="entry name" value="Peptidase_M20A"/>
</dbReference>
<dbReference type="InterPro" id="IPR036264">
    <property type="entry name" value="Bact_exopeptidase_dim_dom"/>
</dbReference>
<dbReference type="PANTHER" id="PTHR43808">
    <property type="entry name" value="ACETYLORNITHINE DEACETYLASE"/>
    <property type="match status" value="1"/>
</dbReference>
<keyword evidence="3" id="KW-0378">Hydrolase</keyword>
<dbReference type="GO" id="GO:0046872">
    <property type="term" value="F:metal ion binding"/>
    <property type="evidence" value="ECO:0007669"/>
    <property type="project" value="UniProtKB-KW"/>
</dbReference>
<dbReference type="EMBL" id="AYJU01000003">
    <property type="protein sequence ID" value="EST55733.1"/>
    <property type="molecule type" value="Genomic_DNA"/>
</dbReference>
<dbReference type="HOGENOM" id="CLU_021802_0_2_9"/>
<keyword evidence="2" id="KW-0479">Metal-binding</keyword>
<accession>V6MJW3</accession>
<evidence type="ECO:0000256" key="3">
    <source>
        <dbReference type="ARBA" id="ARBA00022801"/>
    </source>
</evidence>
<dbReference type="Proteomes" id="UP000017973">
    <property type="component" value="Unassembled WGS sequence"/>
</dbReference>
<reference evidence="5 6" key="1">
    <citation type="journal article" date="2014" name="Genome Announc.">
        <title>Draft Genome Sequence of Brevibacillus panacihumi Strain W25, a Halotolerant Hydrocarbon-Degrading Bacterium.</title>
        <authorList>
            <person name="Wang X."/>
            <person name="Jin D."/>
            <person name="Zhou L."/>
            <person name="Wu L."/>
            <person name="An W."/>
            <person name="Chen Y."/>
            <person name="Zhao L."/>
        </authorList>
    </citation>
    <scope>NUCLEOTIDE SEQUENCE [LARGE SCALE GENOMIC DNA]</scope>
    <source>
        <strain evidence="5 6">W25</strain>
    </source>
</reference>
<comment type="cofactor">
    <cofactor evidence="1">
        <name>Zn(2+)</name>
        <dbReference type="ChEBI" id="CHEBI:29105"/>
    </cofactor>
</comment>
<gene>
    <name evidence="5" type="ORF">T458_07830</name>
</gene>
<dbReference type="OrthoDB" id="9792335at2"/>